<keyword evidence="3" id="KW-1185">Reference proteome</keyword>
<feature type="compositionally biased region" description="Acidic residues" evidence="1">
    <location>
        <begin position="28"/>
        <end position="38"/>
    </location>
</feature>
<reference evidence="2 3" key="1">
    <citation type="submission" date="2011-05" db="EMBL/GenBank/DDBJ databases">
        <title>Complete sequence of Isoptericola variabilis 225.</title>
        <authorList>
            <consortium name="US DOE Joint Genome Institute"/>
            <person name="Lucas S."/>
            <person name="Han J."/>
            <person name="Lapidus A."/>
            <person name="Cheng J.-F."/>
            <person name="Goodwin L."/>
            <person name="Pitluck S."/>
            <person name="Peters L."/>
            <person name="Mikhailova N."/>
            <person name="Zeytun A."/>
            <person name="Han C."/>
            <person name="Tapia R."/>
            <person name="Land M."/>
            <person name="Hauser L."/>
            <person name="Kyrpides N."/>
            <person name="Ivanova N."/>
            <person name="Pagani I."/>
            <person name="Siebers A."/>
            <person name="Allgaier M."/>
            <person name="Thelen M."/>
            <person name="Hugenholtz P."/>
            <person name="Gladden J."/>
            <person name="Woyke T."/>
        </authorList>
    </citation>
    <scope>NUCLEOTIDE SEQUENCE [LARGE SCALE GENOMIC DNA]</scope>
    <source>
        <strain evidence="3">225</strain>
    </source>
</reference>
<dbReference type="KEGG" id="iva:Isova_0971"/>
<dbReference type="RefSeq" id="WP_013838147.1">
    <property type="nucleotide sequence ID" value="NC_015588.1"/>
</dbReference>
<evidence type="ECO:0000313" key="2">
    <source>
        <dbReference type="EMBL" id="AEG43755.1"/>
    </source>
</evidence>
<evidence type="ECO:0000256" key="1">
    <source>
        <dbReference type="SAM" id="MobiDB-lite"/>
    </source>
</evidence>
<evidence type="ECO:0000313" key="3">
    <source>
        <dbReference type="Proteomes" id="UP000009236"/>
    </source>
</evidence>
<dbReference type="Proteomes" id="UP000009236">
    <property type="component" value="Chromosome"/>
</dbReference>
<protein>
    <submittedName>
        <fullName evidence="2">Uncharacterized protein</fullName>
    </submittedName>
</protein>
<proteinExistence type="predicted"/>
<dbReference type="STRING" id="743718.Isova_0971"/>
<feature type="compositionally biased region" description="Basic and acidic residues" evidence="1">
    <location>
        <begin position="39"/>
        <end position="49"/>
    </location>
</feature>
<dbReference type="eggNOG" id="ENOG5031WN3">
    <property type="taxonomic scope" value="Bacteria"/>
</dbReference>
<sequence>MSTVPDDAWRDAGLEDVEDTTSLLEEVSSPEEEPEETEEYRPRTPRPDLDGAANEADVVEQSQVVPELADDPEDLDYE</sequence>
<accession>F6FPW6</accession>
<dbReference type="EMBL" id="CP002810">
    <property type="protein sequence ID" value="AEG43755.1"/>
    <property type="molecule type" value="Genomic_DNA"/>
</dbReference>
<gene>
    <name evidence="2" type="ordered locus">Isova_0971</name>
</gene>
<dbReference type="HOGENOM" id="CLU_2664371_0_0_11"/>
<dbReference type="AlphaFoldDB" id="F6FPW6"/>
<feature type="compositionally biased region" description="Acidic residues" evidence="1">
    <location>
        <begin position="68"/>
        <end position="78"/>
    </location>
</feature>
<organism evidence="3">
    <name type="scientific">Isoptericola variabilis (strain 225)</name>
    <dbReference type="NCBI Taxonomy" id="743718"/>
    <lineage>
        <taxon>Bacteria</taxon>
        <taxon>Bacillati</taxon>
        <taxon>Actinomycetota</taxon>
        <taxon>Actinomycetes</taxon>
        <taxon>Micrococcales</taxon>
        <taxon>Promicromonosporaceae</taxon>
        <taxon>Isoptericola</taxon>
    </lineage>
</organism>
<name>F6FPW6_ISOV2</name>
<feature type="region of interest" description="Disordered" evidence="1">
    <location>
        <begin position="1"/>
        <end position="78"/>
    </location>
</feature>